<feature type="region of interest" description="Disordered" evidence="2">
    <location>
        <begin position="81"/>
        <end position="139"/>
    </location>
</feature>
<dbReference type="PANTHER" id="PTHR46862">
    <property type="entry name" value="OS07G0661900 PROTEIN"/>
    <property type="match status" value="1"/>
</dbReference>
<evidence type="ECO:0000256" key="1">
    <source>
        <dbReference type="PROSITE-ProRule" id="PRU00708"/>
    </source>
</evidence>
<reference evidence="3" key="1">
    <citation type="submission" date="2022-11" db="EMBL/GenBank/DDBJ databases">
        <authorList>
            <person name="Petersen C."/>
        </authorList>
    </citation>
    <scope>NUCLEOTIDE SEQUENCE</scope>
    <source>
        <strain evidence="3">IBT 23319</strain>
    </source>
</reference>
<dbReference type="NCBIfam" id="TIGR00756">
    <property type="entry name" value="PPR"/>
    <property type="match status" value="1"/>
</dbReference>
<feature type="compositionally biased region" description="Basic and acidic residues" evidence="2">
    <location>
        <begin position="96"/>
        <end position="108"/>
    </location>
</feature>
<dbReference type="InterPro" id="IPR002885">
    <property type="entry name" value="PPR_rpt"/>
</dbReference>
<dbReference type="AlphaFoldDB" id="A0A9W9NXJ3"/>
<dbReference type="InterPro" id="IPR011990">
    <property type="entry name" value="TPR-like_helical_dom_sf"/>
</dbReference>
<dbReference type="EMBL" id="JAPQKT010000005">
    <property type="protein sequence ID" value="KAJ5231631.1"/>
    <property type="molecule type" value="Genomic_DNA"/>
</dbReference>
<dbReference type="Gene3D" id="1.25.40.10">
    <property type="entry name" value="Tetratricopeptide repeat domain"/>
    <property type="match status" value="2"/>
</dbReference>
<feature type="compositionally biased region" description="Low complexity" evidence="2">
    <location>
        <begin position="8"/>
        <end position="17"/>
    </location>
</feature>
<keyword evidence="4" id="KW-1185">Reference proteome</keyword>
<dbReference type="GeneID" id="81384304"/>
<reference evidence="3" key="2">
    <citation type="journal article" date="2023" name="IMA Fungus">
        <title>Comparative genomic study of the Penicillium genus elucidates a diverse pangenome and 15 lateral gene transfer events.</title>
        <authorList>
            <person name="Petersen C."/>
            <person name="Sorensen T."/>
            <person name="Nielsen M.R."/>
            <person name="Sondergaard T.E."/>
            <person name="Sorensen J.L."/>
            <person name="Fitzpatrick D.A."/>
            <person name="Frisvad J.C."/>
            <person name="Nielsen K.L."/>
        </authorList>
    </citation>
    <scope>NUCLEOTIDE SEQUENCE</scope>
    <source>
        <strain evidence="3">IBT 23319</strain>
    </source>
</reference>
<dbReference type="Proteomes" id="UP001147733">
    <property type="component" value="Unassembled WGS sequence"/>
</dbReference>
<organism evidence="3 4">
    <name type="scientific">Penicillium citrinum</name>
    <dbReference type="NCBI Taxonomy" id="5077"/>
    <lineage>
        <taxon>Eukaryota</taxon>
        <taxon>Fungi</taxon>
        <taxon>Dikarya</taxon>
        <taxon>Ascomycota</taxon>
        <taxon>Pezizomycotina</taxon>
        <taxon>Eurotiomycetes</taxon>
        <taxon>Eurotiomycetidae</taxon>
        <taxon>Eurotiales</taxon>
        <taxon>Aspergillaceae</taxon>
        <taxon>Penicillium</taxon>
    </lineage>
</organism>
<evidence type="ECO:0000313" key="4">
    <source>
        <dbReference type="Proteomes" id="UP001147733"/>
    </source>
</evidence>
<dbReference type="PANTHER" id="PTHR46862:SF5">
    <property type="entry name" value="OS02G0170000 PROTEIN"/>
    <property type="match status" value="1"/>
</dbReference>
<proteinExistence type="predicted"/>
<sequence length="840" mass="96134">MPPLNRFPSSSSPRGSSKQVASELVLSSPMPRPEFLLSRVSIRRFSSRRIRPSIASVADLFVGSLVLAGYCHEHSPRCRSLPAMPSRQPGHQLRAYSRDGFTDGDHHSSPKPWPDSGQWPRPHPTQHRSQLDTVTAQTGTGQKIDLDFRRRLKKTDGNDAETVAERKSLITTWHQYFDPKTHNHTSHRDNQLSVLPDEPQNELEEALSYDEKRYLSTASLYRKILGDEYDWKEALKLVLPHPHPRRNRITGHLYETDSPSVAELIRAVHSKPPLSSQYLFTLYRRIPTPGVEKLPSTTRGALLRQMANPPNRRPVDIRRYLALFDDMLASNIPMSRSLWTTAISFASRHSGQGRTRKRNVVRAIGIWQQMEHYAQIESDEVIFNILYDAAIKAGQFSIAERLEAEMIKRELTSTRFFLIPKLNYYAERGDVEGITKTFDNFTQSGNIVDTVILNGLLSAFLKAGDFETAEGIYERMLLARNTTENAAPKTDVTGDSLTTRFEIYRSTTKRLGRLLKLSDALKEPLPGPYRAFQDSMPLTPDTRTFHILLRHYAIKTGRFDKALHIIRDMESFFEVPPRHMIYSTLFEGFSIHGKTKKETWTPKRLWALWHSYVWALIDSRNATTRFPGRFLGFKGAEKAYRPKWINPFAEELDVIDAEGKDADELSKMSQSVPKPTIKLHGADKHDELYMSLPSLGPKPDASTDETPLPEMPLIETPPNSDHRHHEPTGEDQGVIIREELTAEESERSEYLLNSKYTEMDLLDPELEYTSQMGNRLENGVFVGRTTILHVLRAFGTCTNSEDVIEAWEQMQQLWDPLHRKATDVAIIRDELERQLQKLHL</sequence>
<dbReference type="OrthoDB" id="1908178at2759"/>
<name>A0A9W9NXJ3_PENCI</name>
<protein>
    <recommendedName>
        <fullName evidence="5">Pentatricopeptide repeat protein</fullName>
    </recommendedName>
</protein>
<accession>A0A9W9NXJ3</accession>
<feature type="compositionally biased region" description="Polar residues" evidence="2">
    <location>
        <begin position="127"/>
        <end position="139"/>
    </location>
</feature>
<comment type="caution">
    <text evidence="3">The sequence shown here is derived from an EMBL/GenBank/DDBJ whole genome shotgun (WGS) entry which is preliminary data.</text>
</comment>
<evidence type="ECO:0008006" key="5">
    <source>
        <dbReference type="Google" id="ProtNLM"/>
    </source>
</evidence>
<gene>
    <name evidence="3" type="ORF">N7469_006219</name>
</gene>
<dbReference type="PROSITE" id="PS51375">
    <property type="entry name" value="PPR"/>
    <property type="match status" value="1"/>
</dbReference>
<feature type="region of interest" description="Disordered" evidence="2">
    <location>
        <begin position="1"/>
        <end position="25"/>
    </location>
</feature>
<dbReference type="Pfam" id="PF01535">
    <property type="entry name" value="PPR"/>
    <property type="match status" value="1"/>
</dbReference>
<evidence type="ECO:0000313" key="3">
    <source>
        <dbReference type="EMBL" id="KAJ5231631.1"/>
    </source>
</evidence>
<feature type="region of interest" description="Disordered" evidence="2">
    <location>
        <begin position="689"/>
        <end position="734"/>
    </location>
</feature>
<evidence type="ECO:0000256" key="2">
    <source>
        <dbReference type="SAM" id="MobiDB-lite"/>
    </source>
</evidence>
<feature type="repeat" description="PPR" evidence="1">
    <location>
        <begin position="541"/>
        <end position="576"/>
    </location>
</feature>
<dbReference type="RefSeq" id="XP_056500375.1">
    <property type="nucleotide sequence ID" value="XM_056645137.1"/>
</dbReference>